<evidence type="ECO:0000313" key="1">
    <source>
        <dbReference type="EMBL" id="LAA74851.1"/>
    </source>
</evidence>
<sequence>MHRGSWKEPMTWRRRSRAPWAILHQVSSVNDHEHQPKLLGDGQMCVCVCGGFPPSFLRWCCFLFSSNWSNWPGEPSQVCPYPMKITPLPATPKVIEIGLHRMSLHKLGRFFAFL</sequence>
<proteinExistence type="predicted"/>
<protein>
    <submittedName>
        <fullName evidence="1">Uncharacterized protein</fullName>
    </submittedName>
</protein>
<accession>A0A2D4HSA2</accession>
<reference evidence="1" key="2">
    <citation type="submission" date="2017-11" db="EMBL/GenBank/DDBJ databases">
        <title>Coralsnake Venomics: Analyses of Venom Gland Transcriptomes and Proteomes of Six Brazilian Taxa.</title>
        <authorList>
            <person name="Aird S.D."/>
            <person name="Jorge da Silva N."/>
            <person name="Qiu L."/>
            <person name="Villar-Briones A."/>
            <person name="Aparecida-Saddi V."/>
            <person name="Campos-Telles M.P."/>
            <person name="Grau M."/>
            <person name="Mikheyev A.S."/>
        </authorList>
    </citation>
    <scope>NUCLEOTIDE SEQUENCE</scope>
    <source>
        <tissue evidence="1">Venom_gland</tissue>
    </source>
</reference>
<reference evidence="1" key="1">
    <citation type="submission" date="2017-07" db="EMBL/GenBank/DDBJ databases">
        <authorList>
            <person name="Mikheyev A."/>
            <person name="Grau M."/>
        </authorList>
    </citation>
    <scope>NUCLEOTIDE SEQUENCE</scope>
    <source>
        <tissue evidence="1">Venom_gland</tissue>
    </source>
</reference>
<dbReference type="AlphaFoldDB" id="A0A2D4HSA2"/>
<dbReference type="EMBL" id="IACK01045142">
    <property type="protein sequence ID" value="LAA74851.1"/>
    <property type="molecule type" value="Transcribed_RNA"/>
</dbReference>
<organism evidence="1">
    <name type="scientific">Micrurus lemniscatus lemniscatus</name>
    <dbReference type="NCBI Taxonomy" id="129467"/>
    <lineage>
        <taxon>Eukaryota</taxon>
        <taxon>Metazoa</taxon>
        <taxon>Chordata</taxon>
        <taxon>Craniata</taxon>
        <taxon>Vertebrata</taxon>
        <taxon>Euteleostomi</taxon>
        <taxon>Lepidosauria</taxon>
        <taxon>Squamata</taxon>
        <taxon>Bifurcata</taxon>
        <taxon>Unidentata</taxon>
        <taxon>Episquamata</taxon>
        <taxon>Toxicofera</taxon>
        <taxon>Serpentes</taxon>
        <taxon>Colubroidea</taxon>
        <taxon>Elapidae</taxon>
        <taxon>Elapinae</taxon>
        <taxon>Micrurus</taxon>
    </lineage>
</organism>
<name>A0A2D4HSA2_MICLE</name>